<feature type="domain" description="Integrase catalytic" evidence="1">
    <location>
        <begin position="326"/>
        <end position="461"/>
    </location>
</feature>
<dbReference type="Gene3D" id="1.10.340.70">
    <property type="match status" value="1"/>
</dbReference>
<dbReference type="Proteomes" id="UP000694865">
    <property type="component" value="Unplaced"/>
</dbReference>
<accession>A0ABM0MWP4</accession>
<dbReference type="GeneID" id="102809244"/>
<sequence>MAKNKVAPIKKQTLTLPRLELMGAVIATETKSAHPWNKSRSTTRFSLVVKGPEWLCNRESCPKCELYDSSEQSDISVNHLQIETTQQPLESIYTHTNQPVDDRERTMTDTEHNNSDTEGIPAGIHQIIDIHAYNDVHRLLLVTAYVLRFVTLLKKCIINNDKTPPVSNTNNRPQTTMPSATEIINAETVWIQAIQHTEYASIITGLERNNHKIGPLSKQLKLFLDEELLRTGGRIQNSKLDYNTIHLILLPSHHQFTMMIINATHLRLNHAGSLATTTATCIRERYWVPSIRHVVNTILHKCVTCKRVDGHPYCKPIPAPLPDYHVHHTPPFSTCGIDYTGALFVKNPHNNTITKAYICLFMCAITRAIHLELVSDMMTTTFMLAFRHFAARCSTPTMLITDNATTFVSAANELKEIISDPEVQSFLTKIHTTWRFIPKRSPWFGGLYERMVGITKNALKK</sequence>
<reference evidence="3" key="1">
    <citation type="submission" date="2025-08" db="UniProtKB">
        <authorList>
            <consortium name="RefSeq"/>
        </authorList>
    </citation>
    <scope>IDENTIFICATION</scope>
    <source>
        <tissue evidence="3">Testes</tissue>
    </source>
</reference>
<proteinExistence type="predicted"/>
<gene>
    <name evidence="3" type="primary">LOC102809244</name>
</gene>
<dbReference type="SUPFAM" id="SSF53098">
    <property type="entry name" value="Ribonuclease H-like"/>
    <property type="match status" value="1"/>
</dbReference>
<evidence type="ECO:0000313" key="3">
    <source>
        <dbReference type="RefSeq" id="XP_006824435.1"/>
    </source>
</evidence>
<dbReference type="InterPro" id="IPR012337">
    <property type="entry name" value="RNaseH-like_sf"/>
</dbReference>
<feature type="non-terminal residue" evidence="3">
    <location>
        <position position="461"/>
    </location>
</feature>
<evidence type="ECO:0000313" key="2">
    <source>
        <dbReference type="Proteomes" id="UP000694865"/>
    </source>
</evidence>
<dbReference type="InterPro" id="IPR008042">
    <property type="entry name" value="Retrotrans_Pao"/>
</dbReference>
<protein>
    <submittedName>
        <fullName evidence="3">Uncharacterized protein LOC102809244</fullName>
    </submittedName>
</protein>
<dbReference type="RefSeq" id="XP_006824435.1">
    <property type="nucleotide sequence ID" value="XM_006824372.1"/>
</dbReference>
<keyword evidence="2" id="KW-1185">Reference proteome</keyword>
<dbReference type="PROSITE" id="PS50994">
    <property type="entry name" value="INTEGRASE"/>
    <property type="match status" value="1"/>
</dbReference>
<dbReference type="InterPro" id="IPR036397">
    <property type="entry name" value="RNaseH_sf"/>
</dbReference>
<name>A0ABM0MWP4_SACKO</name>
<dbReference type="PANTHER" id="PTHR47331">
    <property type="entry name" value="PHD-TYPE DOMAIN-CONTAINING PROTEIN"/>
    <property type="match status" value="1"/>
</dbReference>
<organism evidence="2 3">
    <name type="scientific">Saccoglossus kowalevskii</name>
    <name type="common">Acorn worm</name>
    <dbReference type="NCBI Taxonomy" id="10224"/>
    <lineage>
        <taxon>Eukaryota</taxon>
        <taxon>Metazoa</taxon>
        <taxon>Hemichordata</taxon>
        <taxon>Enteropneusta</taxon>
        <taxon>Harrimaniidae</taxon>
        <taxon>Saccoglossus</taxon>
    </lineage>
</organism>
<dbReference type="InterPro" id="IPR001584">
    <property type="entry name" value="Integrase_cat-core"/>
</dbReference>
<dbReference type="Gene3D" id="3.30.420.10">
    <property type="entry name" value="Ribonuclease H-like superfamily/Ribonuclease H"/>
    <property type="match status" value="1"/>
</dbReference>
<evidence type="ECO:0000259" key="1">
    <source>
        <dbReference type="PROSITE" id="PS50994"/>
    </source>
</evidence>
<dbReference type="Pfam" id="PF05380">
    <property type="entry name" value="Peptidase_A17"/>
    <property type="match status" value="1"/>
</dbReference>
<dbReference type="PANTHER" id="PTHR47331:SF2">
    <property type="match status" value="1"/>
</dbReference>